<dbReference type="Proteomes" id="UP000282759">
    <property type="component" value="Unassembled WGS sequence"/>
</dbReference>
<dbReference type="OrthoDB" id="675470at2"/>
<keyword evidence="1" id="KW-0812">Transmembrane</keyword>
<keyword evidence="1" id="KW-1133">Transmembrane helix</keyword>
<dbReference type="InterPro" id="IPR009937">
    <property type="entry name" value="Phage_holin_3_6"/>
</dbReference>
<comment type="caution">
    <text evidence="2">The sequence shown here is derived from an EMBL/GenBank/DDBJ whole genome shotgun (WGS) entry which is preliminary data.</text>
</comment>
<sequence>MEDKKETTNARPIVDQLKEYAETRFTLAKYKAIEKGTSIAASIIIDVIVVLIASVTFLFASFTLALFLADVFHSYWKGFGTVAAFYLIIVFIILAAKNSFERPIINGFIKKFFKS</sequence>
<evidence type="ECO:0008006" key="4">
    <source>
        <dbReference type="Google" id="ProtNLM"/>
    </source>
</evidence>
<organism evidence="2 3">
    <name type="scientific">Mucilaginibacter limnophilus</name>
    <dbReference type="NCBI Taxonomy" id="1932778"/>
    <lineage>
        <taxon>Bacteria</taxon>
        <taxon>Pseudomonadati</taxon>
        <taxon>Bacteroidota</taxon>
        <taxon>Sphingobacteriia</taxon>
        <taxon>Sphingobacteriales</taxon>
        <taxon>Sphingobacteriaceae</taxon>
        <taxon>Mucilaginibacter</taxon>
    </lineage>
</organism>
<gene>
    <name evidence="2" type="ORF">EOD41_16475</name>
</gene>
<accession>A0A3S2XZ32</accession>
<feature type="transmembrane region" description="Helical" evidence="1">
    <location>
        <begin position="75"/>
        <end position="96"/>
    </location>
</feature>
<evidence type="ECO:0000256" key="1">
    <source>
        <dbReference type="SAM" id="Phobius"/>
    </source>
</evidence>
<dbReference type="EMBL" id="SACK01000008">
    <property type="protein sequence ID" value="RVT98388.1"/>
    <property type="molecule type" value="Genomic_DNA"/>
</dbReference>
<evidence type="ECO:0000313" key="2">
    <source>
        <dbReference type="EMBL" id="RVT98388.1"/>
    </source>
</evidence>
<keyword evidence="1" id="KW-0472">Membrane</keyword>
<name>A0A3S2XZ32_9SPHI</name>
<dbReference type="RefSeq" id="WP_127706933.1">
    <property type="nucleotide sequence ID" value="NZ_SACK01000008.1"/>
</dbReference>
<dbReference type="Pfam" id="PF07332">
    <property type="entry name" value="Phage_holin_3_6"/>
    <property type="match status" value="1"/>
</dbReference>
<feature type="transmembrane region" description="Helical" evidence="1">
    <location>
        <begin position="39"/>
        <end position="69"/>
    </location>
</feature>
<reference evidence="2 3" key="1">
    <citation type="submission" date="2019-01" db="EMBL/GenBank/DDBJ databases">
        <authorList>
            <person name="Chen W.-M."/>
        </authorList>
    </citation>
    <scope>NUCLEOTIDE SEQUENCE [LARGE SCALE GENOMIC DNA]</scope>
    <source>
        <strain evidence="2 3">YBJ-36</strain>
    </source>
</reference>
<proteinExistence type="predicted"/>
<dbReference type="AlphaFoldDB" id="A0A3S2XZ32"/>
<protein>
    <recommendedName>
        <fullName evidence="4">Phage holin family protein</fullName>
    </recommendedName>
</protein>
<evidence type="ECO:0000313" key="3">
    <source>
        <dbReference type="Proteomes" id="UP000282759"/>
    </source>
</evidence>
<keyword evidence="3" id="KW-1185">Reference proteome</keyword>